<accession>A0AAD4R5B3</accession>
<evidence type="ECO:0000256" key="2">
    <source>
        <dbReference type="ARBA" id="ARBA00024195"/>
    </source>
</evidence>
<feature type="chain" id="PRO_5042251803" description="Peptidase S1 domain-containing protein" evidence="3">
    <location>
        <begin position="21"/>
        <end position="349"/>
    </location>
</feature>
<name>A0AAD4R5B3_9BILA</name>
<evidence type="ECO:0000256" key="3">
    <source>
        <dbReference type="SAM" id="SignalP"/>
    </source>
</evidence>
<sequence>MSPFRITAITFLYLLQLTISTPVPSSPNVSVHSISDCYEECGFFDSSDKSSKPFQFVAHIWAGFGNCSRITDCNAAIIGPKHLLTFAQCLHYPVSKLLECGIWPVNATQGQMSRLNQAYLEFQSSFNQLHVAVGQSQFDTSSSDSQEVWVSKIHTYGQNWASPANNPNDFAIVELLTPLAFNESVRKICVLDSVNDVNELANLVAEKSNNVIGFKQAGTIPSISDFDAVATTVDFYCEDEENPTDSACISSAGSMLPGALITFDNNGRQFLTGQLPYQEKESFLQTQSVCSWISETTAKQVECQTISEPSEQCKKILEANKKKAESGSSLKPESFLDKVWSKLGFLTQG</sequence>
<reference evidence="4" key="1">
    <citation type="submission" date="2022-01" db="EMBL/GenBank/DDBJ databases">
        <title>Genome Sequence Resource for Two Populations of Ditylenchus destructor, the Migratory Endoparasitic Phytonematode.</title>
        <authorList>
            <person name="Zhang H."/>
            <person name="Lin R."/>
            <person name="Xie B."/>
        </authorList>
    </citation>
    <scope>NUCLEOTIDE SEQUENCE</scope>
    <source>
        <strain evidence="4">BazhouSP</strain>
    </source>
</reference>
<evidence type="ECO:0000313" key="4">
    <source>
        <dbReference type="EMBL" id="KAI1710419.1"/>
    </source>
</evidence>
<dbReference type="AlphaFoldDB" id="A0AAD4R5B3"/>
<keyword evidence="1" id="KW-1015">Disulfide bond</keyword>
<dbReference type="InterPro" id="IPR043504">
    <property type="entry name" value="Peptidase_S1_PA_chymotrypsin"/>
</dbReference>
<evidence type="ECO:0008006" key="6">
    <source>
        <dbReference type="Google" id="ProtNLM"/>
    </source>
</evidence>
<evidence type="ECO:0000313" key="5">
    <source>
        <dbReference type="Proteomes" id="UP001201812"/>
    </source>
</evidence>
<dbReference type="InterPro" id="IPR051487">
    <property type="entry name" value="Ser/Thr_Proteases_Immune/Dev"/>
</dbReference>
<feature type="signal peptide" evidence="3">
    <location>
        <begin position="1"/>
        <end position="20"/>
    </location>
</feature>
<dbReference type="SUPFAM" id="SSF50494">
    <property type="entry name" value="Trypsin-like serine proteases"/>
    <property type="match status" value="1"/>
</dbReference>
<dbReference type="PANTHER" id="PTHR24256">
    <property type="entry name" value="TRYPTASE-RELATED"/>
    <property type="match status" value="1"/>
</dbReference>
<organism evidence="4 5">
    <name type="scientific">Ditylenchus destructor</name>
    <dbReference type="NCBI Taxonomy" id="166010"/>
    <lineage>
        <taxon>Eukaryota</taxon>
        <taxon>Metazoa</taxon>
        <taxon>Ecdysozoa</taxon>
        <taxon>Nematoda</taxon>
        <taxon>Chromadorea</taxon>
        <taxon>Rhabditida</taxon>
        <taxon>Tylenchina</taxon>
        <taxon>Tylenchomorpha</taxon>
        <taxon>Sphaerularioidea</taxon>
        <taxon>Anguinidae</taxon>
        <taxon>Anguininae</taxon>
        <taxon>Ditylenchus</taxon>
    </lineage>
</organism>
<comment type="similarity">
    <text evidence="2">Belongs to the peptidase S1 family. CLIP subfamily.</text>
</comment>
<keyword evidence="5" id="KW-1185">Reference proteome</keyword>
<gene>
    <name evidence="4" type="ORF">DdX_10780</name>
</gene>
<dbReference type="InterPro" id="IPR009003">
    <property type="entry name" value="Peptidase_S1_PA"/>
</dbReference>
<dbReference type="EMBL" id="JAKKPZ010000026">
    <property type="protein sequence ID" value="KAI1710419.1"/>
    <property type="molecule type" value="Genomic_DNA"/>
</dbReference>
<protein>
    <recommendedName>
        <fullName evidence="6">Peptidase S1 domain-containing protein</fullName>
    </recommendedName>
</protein>
<comment type="caution">
    <text evidence="4">The sequence shown here is derived from an EMBL/GenBank/DDBJ whole genome shotgun (WGS) entry which is preliminary data.</text>
</comment>
<keyword evidence="3" id="KW-0732">Signal</keyword>
<dbReference type="Proteomes" id="UP001201812">
    <property type="component" value="Unassembled WGS sequence"/>
</dbReference>
<proteinExistence type="inferred from homology"/>
<evidence type="ECO:0000256" key="1">
    <source>
        <dbReference type="ARBA" id="ARBA00023157"/>
    </source>
</evidence>
<dbReference type="Gene3D" id="2.40.10.10">
    <property type="entry name" value="Trypsin-like serine proteases"/>
    <property type="match status" value="1"/>
</dbReference>